<keyword evidence="2" id="KW-0560">Oxidoreductase</keyword>
<feature type="transmembrane region" description="Helical" evidence="1">
    <location>
        <begin position="163"/>
        <end position="183"/>
    </location>
</feature>
<keyword evidence="3" id="KW-1185">Reference proteome</keyword>
<keyword evidence="1" id="KW-1133">Transmembrane helix</keyword>
<dbReference type="PANTHER" id="PTHR38095:SF1">
    <property type="entry name" value="ANAEROBIC DIMETHYL SULFOXIDE REDUCTASE CHAIN YNFH"/>
    <property type="match status" value="1"/>
</dbReference>
<gene>
    <name evidence="2" type="ORF">KEC16_04890</name>
</gene>
<dbReference type="EC" id="1.8.5.3" evidence="2"/>
<organism evidence="2 3">
    <name type="scientific">Magnetospirillum sulfuroxidans</name>
    <dbReference type="NCBI Taxonomy" id="611300"/>
    <lineage>
        <taxon>Bacteria</taxon>
        <taxon>Pseudomonadati</taxon>
        <taxon>Pseudomonadota</taxon>
        <taxon>Alphaproteobacteria</taxon>
        <taxon>Rhodospirillales</taxon>
        <taxon>Rhodospirillaceae</taxon>
        <taxon>Magnetospirillum</taxon>
    </lineage>
</organism>
<proteinExistence type="predicted"/>
<dbReference type="GO" id="GO:0016491">
    <property type="term" value="F:oxidoreductase activity"/>
    <property type="evidence" value="ECO:0007669"/>
    <property type="project" value="UniProtKB-KW"/>
</dbReference>
<dbReference type="Pfam" id="PF04976">
    <property type="entry name" value="DmsC"/>
    <property type="match status" value="1"/>
</dbReference>
<dbReference type="RefSeq" id="WP_211546552.1">
    <property type="nucleotide sequence ID" value="NZ_JAGTUF010000002.1"/>
</dbReference>
<feature type="transmembrane region" description="Helical" evidence="1">
    <location>
        <begin position="264"/>
        <end position="297"/>
    </location>
</feature>
<protein>
    <submittedName>
        <fullName evidence="2">Dimethyl sulfoxide reductase anchor subunit</fullName>
        <ecNumber evidence="2">1.8.5.3</ecNumber>
    </submittedName>
</protein>
<sequence>MRPAFSVLFLTTLIGAGQGLLVALVAGQLFLVVGSGGITESGGFYAVGSALALVLLALGLLASFFHLANPQRAWRAATQWRTSWLSREVIALPAVMGMAVLYGGLHWLGWDMALMHFANGKSLDLTMAVGFVTVLACFALFLCTGMIYACVKFIREWASVWTVINYTLMGLASGFILAAAFAASSGAVVTGLFSGTALVLIIAALFGRAYSLWRNARIRPVSTLKGAIGAPHQNIRQVSQGFGGKSFNTTEFFHGASADTVRMLVVFFIAAGFIAPAALVLMGATALLWLAFAIQYVGLLAERWVFFAHGNHVQNLYYQRKA</sequence>
<reference evidence="2 3" key="1">
    <citation type="submission" date="2021-04" db="EMBL/GenBank/DDBJ databases">
        <title>Magnetospirillum sulfuroxidans sp. nov., a facultative chemolithoautotrophic sulfur-oxidizing alphaproteobacterium isolated from freshwater sediment and proposals for Paramagetospirillum gen. nov., and Magnetospirillaceae fam. nov.</title>
        <authorList>
            <person name="Koziaeva V."/>
            <person name="Geelhoed J.S."/>
            <person name="Sorokin D.Y."/>
            <person name="Grouzdev D.S."/>
        </authorList>
    </citation>
    <scope>NUCLEOTIDE SEQUENCE [LARGE SCALE GENOMIC DNA]</scope>
    <source>
        <strain evidence="2 3">J10</strain>
    </source>
</reference>
<keyword evidence="1" id="KW-0812">Transmembrane</keyword>
<dbReference type="PANTHER" id="PTHR38095">
    <property type="entry name" value="ANAEROBIC DIMETHYL SULFOXIDE REDUCTASE CHAIN YNFH"/>
    <property type="match status" value="1"/>
</dbReference>
<evidence type="ECO:0000313" key="3">
    <source>
        <dbReference type="Proteomes" id="UP000680714"/>
    </source>
</evidence>
<feature type="transmembrane region" description="Helical" evidence="1">
    <location>
        <begin position="128"/>
        <end position="151"/>
    </location>
</feature>
<feature type="transmembrane region" description="Helical" evidence="1">
    <location>
        <begin position="43"/>
        <end position="68"/>
    </location>
</feature>
<feature type="transmembrane region" description="Helical" evidence="1">
    <location>
        <begin position="89"/>
        <end position="108"/>
    </location>
</feature>
<name>A0ABS5I9G1_9PROT</name>
<evidence type="ECO:0000256" key="1">
    <source>
        <dbReference type="SAM" id="Phobius"/>
    </source>
</evidence>
<dbReference type="EMBL" id="JAGTUF010000002">
    <property type="protein sequence ID" value="MBR9971045.1"/>
    <property type="molecule type" value="Genomic_DNA"/>
</dbReference>
<comment type="caution">
    <text evidence="2">The sequence shown here is derived from an EMBL/GenBank/DDBJ whole genome shotgun (WGS) entry which is preliminary data.</text>
</comment>
<keyword evidence="1" id="KW-0472">Membrane</keyword>
<dbReference type="Proteomes" id="UP000680714">
    <property type="component" value="Unassembled WGS sequence"/>
</dbReference>
<accession>A0ABS5I9G1</accession>
<feature type="transmembrane region" description="Helical" evidence="1">
    <location>
        <begin position="189"/>
        <end position="210"/>
    </location>
</feature>
<dbReference type="InterPro" id="IPR007059">
    <property type="entry name" value="DmsC"/>
</dbReference>
<evidence type="ECO:0000313" key="2">
    <source>
        <dbReference type="EMBL" id="MBR9971045.1"/>
    </source>
</evidence>